<reference evidence="7" key="1">
    <citation type="submission" date="2015-12" db="EMBL/GenBank/DDBJ databases">
        <title>Update maize B73 reference genome by single molecule sequencing technologies.</title>
        <authorList>
            <consortium name="Maize Genome Sequencing Project"/>
            <person name="Ware D."/>
        </authorList>
    </citation>
    <scope>NUCLEOTIDE SEQUENCE</scope>
    <source>
        <tissue evidence="7">Seedling</tissue>
    </source>
</reference>
<gene>
    <name evidence="7" type="ORF">ZEAMMB73_Zm00001d049789</name>
</gene>
<keyword evidence="6" id="KW-1133">Transmembrane helix</keyword>
<feature type="transmembrane region" description="Helical" evidence="6">
    <location>
        <begin position="358"/>
        <end position="380"/>
    </location>
</feature>
<proteinExistence type="predicted"/>
<evidence type="ECO:0000313" key="7">
    <source>
        <dbReference type="EMBL" id="AQK51392.1"/>
    </source>
</evidence>
<dbReference type="FunCoup" id="A0A1D6PY63">
    <property type="interactions" value="1818"/>
</dbReference>
<evidence type="ECO:0000256" key="6">
    <source>
        <dbReference type="SAM" id="Phobius"/>
    </source>
</evidence>
<dbReference type="InParanoid" id="A0A1D6PY63"/>
<dbReference type="PROSITE" id="PS50836">
    <property type="entry name" value="DOMON"/>
    <property type="match status" value="1"/>
</dbReference>
<dbReference type="InterPro" id="IPR045265">
    <property type="entry name" value="AIR12_DOMON"/>
</dbReference>
<dbReference type="GO" id="GO:0016020">
    <property type="term" value="C:membrane"/>
    <property type="evidence" value="ECO:0007669"/>
    <property type="project" value="UniProtKB-SubCell"/>
</dbReference>
<sequence>MGEESRAGDHSEPCLAHAIALTSPYDAGPIQAPLGHACSHARAGPTAMAAPSEPPPTRGMGRRTPRRQCRGRAPAEAGWGSRLEDRRGRIRGTRARASLLGALQEQSSTAGERVSCPKRPAKPACVHHSSCTSTATMRPHTLALLLLLLATPAATRLASAACAGEKFPAGRAYAACEDLPKLGASLHWTYDAAKSSLSVAFVAAPAAAGGWVAWGLNPTGEGMAGAQALVALAGSGSGSAAPTVRTYNITGYVPLGNVSTPLDFPATDLAADAAAGGRIRVYGTLQLREGMRAVNQVWQVGASSTAGAPDKHAFQPDNLGAKSKLVLAGKSPAAASPSPAPAPHASGGGAASSKSPNAAAAAAGVAAPVALVLALVGFLATV</sequence>
<feature type="region of interest" description="Disordered" evidence="5">
    <location>
        <begin position="330"/>
        <end position="354"/>
    </location>
</feature>
<keyword evidence="4 6" id="KW-0472">Membrane</keyword>
<evidence type="ECO:0000256" key="2">
    <source>
        <dbReference type="ARBA" id="ARBA00022448"/>
    </source>
</evidence>
<evidence type="ECO:0000256" key="5">
    <source>
        <dbReference type="SAM" id="MobiDB-lite"/>
    </source>
</evidence>
<name>A0A1D6PY63_MAIZE</name>
<dbReference type="EMBL" id="CM000780">
    <property type="protein sequence ID" value="AQK51392.1"/>
    <property type="molecule type" value="Genomic_DNA"/>
</dbReference>
<dbReference type="Pfam" id="PF04526">
    <property type="entry name" value="DUF568"/>
    <property type="match status" value="1"/>
</dbReference>
<evidence type="ECO:0000256" key="4">
    <source>
        <dbReference type="ARBA" id="ARBA00023136"/>
    </source>
</evidence>
<organism evidence="7">
    <name type="scientific">Zea mays</name>
    <name type="common">Maize</name>
    <dbReference type="NCBI Taxonomy" id="4577"/>
    <lineage>
        <taxon>Eukaryota</taxon>
        <taxon>Viridiplantae</taxon>
        <taxon>Streptophyta</taxon>
        <taxon>Embryophyta</taxon>
        <taxon>Tracheophyta</taxon>
        <taxon>Spermatophyta</taxon>
        <taxon>Magnoliopsida</taxon>
        <taxon>Liliopsida</taxon>
        <taxon>Poales</taxon>
        <taxon>Poaceae</taxon>
        <taxon>PACMAD clade</taxon>
        <taxon>Panicoideae</taxon>
        <taxon>Andropogonodae</taxon>
        <taxon>Andropogoneae</taxon>
        <taxon>Tripsacinae</taxon>
        <taxon>Zea</taxon>
    </lineage>
</organism>
<dbReference type="eggNOG" id="KOG4293">
    <property type="taxonomic scope" value="Eukaryota"/>
</dbReference>
<protein>
    <submittedName>
        <fullName evidence="7">Auxin-responsive family protein</fullName>
    </submittedName>
</protein>
<dbReference type="InterPro" id="IPR005018">
    <property type="entry name" value="DOMON_domain"/>
</dbReference>
<evidence type="ECO:0000256" key="3">
    <source>
        <dbReference type="ARBA" id="ARBA00022729"/>
    </source>
</evidence>
<evidence type="ECO:0000256" key="1">
    <source>
        <dbReference type="ARBA" id="ARBA00004370"/>
    </source>
</evidence>
<dbReference type="ExpressionAtlas" id="A0A1D6PY63">
    <property type="expression patterns" value="baseline and differential"/>
</dbReference>
<dbReference type="AlphaFoldDB" id="A0A1D6PY63"/>
<feature type="compositionally biased region" description="Basic residues" evidence="5">
    <location>
        <begin position="60"/>
        <end position="70"/>
    </location>
</feature>
<dbReference type="OMA" id="YDAGPIQ"/>
<comment type="subcellular location">
    <subcellularLocation>
        <location evidence="1">Membrane</location>
    </subcellularLocation>
</comment>
<accession>A0A1D6PY63</accession>
<dbReference type="PANTHER" id="PTHR23130:SF89">
    <property type="entry name" value="OS08G0524400 PROTEIN"/>
    <property type="match status" value="1"/>
</dbReference>
<keyword evidence="3" id="KW-0732">Signal</keyword>
<keyword evidence="6" id="KW-0812">Transmembrane</keyword>
<feature type="region of interest" description="Disordered" evidence="5">
    <location>
        <begin position="36"/>
        <end position="83"/>
    </location>
</feature>
<dbReference type="PANTHER" id="PTHR23130">
    <property type="entry name" value="CYTOCHROME B561 AND DOMON DOMAIN-CONTAINING PROTEIN"/>
    <property type="match status" value="1"/>
</dbReference>
<dbReference type="PaxDb" id="4577-GRMZM2G154578_P01"/>
<dbReference type="STRING" id="4577.A0A1D6PY63"/>
<keyword evidence="2" id="KW-0813">Transport</keyword>